<evidence type="ECO:0000313" key="2">
    <source>
        <dbReference type="EMBL" id="KZO93172.1"/>
    </source>
</evidence>
<dbReference type="AlphaFoldDB" id="A0A167J252"/>
<accession>A0A167J252</accession>
<sequence>MTKLFFLVTLVVAFTGSTVAAPTGLNARVRRPNKGAPGMLLMILEQAIHFRCIFGACPPDGTSGGAKMARATLMAREVRMRPSGDERSLIRDACMCSLNPRRSTKDVFSVLVHPIKAARERRGRWLHSWQEKFVFETWRRPSADPDVILCSLSPNPKPSTKDVFSEPALPTKPAEGRKERWLPSWRERFVFETRW</sequence>
<evidence type="ECO:0000256" key="1">
    <source>
        <dbReference type="SAM" id="SignalP"/>
    </source>
</evidence>
<dbReference type="OrthoDB" id="10614252at2759"/>
<evidence type="ECO:0000313" key="3">
    <source>
        <dbReference type="Proteomes" id="UP000076738"/>
    </source>
</evidence>
<name>A0A167J252_CALVF</name>
<feature type="chain" id="PRO_5007888670" description="Secreted protein" evidence="1">
    <location>
        <begin position="21"/>
        <end position="195"/>
    </location>
</feature>
<proteinExistence type="predicted"/>
<keyword evidence="3" id="KW-1185">Reference proteome</keyword>
<protein>
    <recommendedName>
        <fullName evidence="4">Secreted protein</fullName>
    </recommendedName>
</protein>
<keyword evidence="1" id="KW-0732">Signal</keyword>
<reference evidence="2 3" key="1">
    <citation type="journal article" date="2016" name="Mol. Biol. Evol.">
        <title>Comparative Genomics of Early-Diverging Mushroom-Forming Fungi Provides Insights into the Origins of Lignocellulose Decay Capabilities.</title>
        <authorList>
            <person name="Nagy L.G."/>
            <person name="Riley R."/>
            <person name="Tritt A."/>
            <person name="Adam C."/>
            <person name="Daum C."/>
            <person name="Floudas D."/>
            <person name="Sun H."/>
            <person name="Yadav J.S."/>
            <person name="Pangilinan J."/>
            <person name="Larsson K.H."/>
            <person name="Matsuura K."/>
            <person name="Barry K."/>
            <person name="Labutti K."/>
            <person name="Kuo R."/>
            <person name="Ohm R.A."/>
            <person name="Bhattacharya S.S."/>
            <person name="Shirouzu T."/>
            <person name="Yoshinaga Y."/>
            <person name="Martin F.M."/>
            <person name="Grigoriev I.V."/>
            <person name="Hibbett D.S."/>
        </authorList>
    </citation>
    <scope>NUCLEOTIDE SEQUENCE [LARGE SCALE GENOMIC DNA]</scope>
    <source>
        <strain evidence="2 3">TUFC12733</strain>
    </source>
</reference>
<gene>
    <name evidence="2" type="ORF">CALVIDRAFT_258297</name>
</gene>
<feature type="signal peptide" evidence="1">
    <location>
        <begin position="1"/>
        <end position="20"/>
    </location>
</feature>
<evidence type="ECO:0008006" key="4">
    <source>
        <dbReference type="Google" id="ProtNLM"/>
    </source>
</evidence>
<dbReference type="Proteomes" id="UP000076738">
    <property type="component" value="Unassembled WGS sequence"/>
</dbReference>
<dbReference type="EMBL" id="KV417303">
    <property type="protein sequence ID" value="KZO93172.1"/>
    <property type="molecule type" value="Genomic_DNA"/>
</dbReference>
<organism evidence="2 3">
    <name type="scientific">Calocera viscosa (strain TUFC12733)</name>
    <dbReference type="NCBI Taxonomy" id="1330018"/>
    <lineage>
        <taxon>Eukaryota</taxon>
        <taxon>Fungi</taxon>
        <taxon>Dikarya</taxon>
        <taxon>Basidiomycota</taxon>
        <taxon>Agaricomycotina</taxon>
        <taxon>Dacrymycetes</taxon>
        <taxon>Dacrymycetales</taxon>
        <taxon>Dacrymycetaceae</taxon>
        <taxon>Calocera</taxon>
    </lineage>
</organism>